<evidence type="ECO:0000313" key="4">
    <source>
        <dbReference type="Proteomes" id="UP001263371"/>
    </source>
</evidence>
<dbReference type="SUPFAM" id="SSF51445">
    <property type="entry name" value="(Trans)glycosidases"/>
    <property type="match status" value="1"/>
</dbReference>
<evidence type="ECO:0000256" key="1">
    <source>
        <dbReference type="SAM" id="SignalP"/>
    </source>
</evidence>
<sequence>MTRGRFARVGALGVVVVAALAVSTGCAPASGPPSTGGAVRLPPQGAGFDYQLGGAYPPSDGVDIVVRDRTAPPAGAGYDVCYVNGFQTQPEDSAAVARDRPELLVAGVDGPLVDAGWPDEYLFDTSSEASRSQLVDLVGEQIRGCAADGYAAVEIDNLDSYTRSDGALTWGDNRSLAEAYVRIAHDAGLAVAQKNTAEHAEELAAAGFDFAVAESCAAFAECDDYSAVYPAVLDVEYVDETSRDDFLAACGDADPRVSMIRRDLQLVAPPASGHVFEACAS</sequence>
<proteinExistence type="predicted"/>
<evidence type="ECO:0000313" key="3">
    <source>
        <dbReference type="EMBL" id="MDU0365860.1"/>
    </source>
</evidence>
<keyword evidence="4" id="KW-1185">Reference proteome</keyword>
<name>A0ABU3T3A5_9MICO</name>
<dbReference type="InterPro" id="IPR013785">
    <property type="entry name" value="Aldolase_TIM"/>
</dbReference>
<feature type="chain" id="PRO_5045096544" evidence="1">
    <location>
        <begin position="30"/>
        <end position="281"/>
    </location>
</feature>
<dbReference type="Pfam" id="PF03537">
    <property type="entry name" value="Glyco_hydro_114"/>
    <property type="match status" value="1"/>
</dbReference>
<accession>A0ABU3T3A5</accession>
<evidence type="ECO:0000259" key="2">
    <source>
        <dbReference type="Pfam" id="PF03537"/>
    </source>
</evidence>
<dbReference type="Proteomes" id="UP001263371">
    <property type="component" value="Unassembled WGS sequence"/>
</dbReference>
<dbReference type="PANTHER" id="PTHR35273:SF2">
    <property type="entry name" value="ALPHA-GALACTOSIDASE"/>
    <property type="match status" value="1"/>
</dbReference>
<dbReference type="InterPro" id="IPR004352">
    <property type="entry name" value="GH114_TIM-barrel"/>
</dbReference>
<dbReference type="EMBL" id="JAWDIS010000001">
    <property type="protein sequence ID" value="MDU0365860.1"/>
    <property type="molecule type" value="Genomic_DNA"/>
</dbReference>
<dbReference type="RefSeq" id="WP_315993153.1">
    <property type="nucleotide sequence ID" value="NZ_JAWDIS010000001.1"/>
</dbReference>
<feature type="domain" description="Glycoside-hydrolase family GH114 TIM-barrel" evidence="2">
    <location>
        <begin position="48"/>
        <end position="267"/>
    </location>
</feature>
<reference evidence="3 4" key="1">
    <citation type="submission" date="2023-09" db="EMBL/GenBank/DDBJ databases">
        <title>Microbacterium fusihabitans sp. nov., Microbacterium phycihabitans sp. nov., and Microbacterium cervinum sp. nov., isolated from dried seaweeds of beach.</title>
        <authorList>
            <person name="Lee S.D."/>
        </authorList>
    </citation>
    <scope>NUCLEOTIDE SEQUENCE [LARGE SCALE GENOMIC DNA]</scope>
    <source>
        <strain evidence="3 4">KSW4-17</strain>
    </source>
</reference>
<gene>
    <name evidence="3" type="ORF">RWH45_01460</name>
</gene>
<feature type="signal peptide" evidence="1">
    <location>
        <begin position="1"/>
        <end position="29"/>
    </location>
</feature>
<keyword evidence="1" id="KW-0732">Signal</keyword>
<dbReference type="PROSITE" id="PS51257">
    <property type="entry name" value="PROKAR_LIPOPROTEIN"/>
    <property type="match status" value="1"/>
</dbReference>
<comment type="caution">
    <text evidence="3">The sequence shown here is derived from an EMBL/GenBank/DDBJ whole genome shotgun (WGS) entry which is preliminary data.</text>
</comment>
<dbReference type="Gene3D" id="3.20.20.70">
    <property type="entry name" value="Aldolase class I"/>
    <property type="match status" value="1"/>
</dbReference>
<dbReference type="InterPro" id="IPR017853">
    <property type="entry name" value="GH"/>
</dbReference>
<protein>
    <submittedName>
        <fullName evidence="3">Endo alpha-1,4 polygalactosaminidase</fullName>
    </submittedName>
</protein>
<dbReference type="PANTHER" id="PTHR35273">
    <property type="entry name" value="ALPHA-1,4 POLYGALACTOSAMINIDASE, PUTATIVE (AFU_ORTHOLOGUE AFUA_3G07890)-RELATED"/>
    <property type="match status" value="1"/>
</dbReference>
<organism evidence="3 4">
    <name type="scientific">Microbacterium galbum</name>
    <dbReference type="NCBI Taxonomy" id="3075994"/>
    <lineage>
        <taxon>Bacteria</taxon>
        <taxon>Bacillati</taxon>
        <taxon>Actinomycetota</taxon>
        <taxon>Actinomycetes</taxon>
        <taxon>Micrococcales</taxon>
        <taxon>Microbacteriaceae</taxon>
        <taxon>Microbacterium</taxon>
    </lineage>
</organism>